<feature type="region of interest" description="Disordered" evidence="1">
    <location>
        <begin position="1"/>
        <end position="25"/>
    </location>
</feature>
<feature type="domain" description="DUF7344" evidence="2">
    <location>
        <begin position="37"/>
        <end position="115"/>
    </location>
</feature>
<organism evidence="3 4">
    <name type="scientific">Halorubellus litoreus</name>
    <dbReference type="NCBI Taxonomy" id="755308"/>
    <lineage>
        <taxon>Archaea</taxon>
        <taxon>Methanobacteriati</taxon>
        <taxon>Methanobacteriota</taxon>
        <taxon>Stenosarchaea group</taxon>
        <taxon>Halobacteria</taxon>
        <taxon>Halobacteriales</taxon>
        <taxon>Halorubellaceae</taxon>
        <taxon>Halorubellus</taxon>
    </lineage>
</organism>
<dbReference type="Pfam" id="PF24035">
    <property type="entry name" value="DUF7344"/>
    <property type="match status" value="1"/>
</dbReference>
<dbReference type="Proteomes" id="UP001596395">
    <property type="component" value="Unassembled WGS sequence"/>
</dbReference>
<evidence type="ECO:0000259" key="2">
    <source>
        <dbReference type="Pfam" id="PF24035"/>
    </source>
</evidence>
<comment type="caution">
    <text evidence="3">The sequence shown here is derived from an EMBL/GenBank/DDBJ whole genome shotgun (WGS) entry which is preliminary data.</text>
</comment>
<reference evidence="3 4" key="1">
    <citation type="journal article" date="2019" name="Int. J. Syst. Evol. Microbiol.">
        <title>The Global Catalogue of Microorganisms (GCM) 10K type strain sequencing project: providing services to taxonomists for standard genome sequencing and annotation.</title>
        <authorList>
            <consortium name="The Broad Institute Genomics Platform"/>
            <consortium name="The Broad Institute Genome Sequencing Center for Infectious Disease"/>
            <person name="Wu L."/>
            <person name="Ma J."/>
        </authorList>
    </citation>
    <scope>NUCLEOTIDE SEQUENCE [LARGE SCALE GENOMIC DNA]</scope>
    <source>
        <strain evidence="3 4">GX26</strain>
    </source>
</reference>
<dbReference type="Gene3D" id="1.10.10.10">
    <property type="entry name" value="Winged helix-like DNA-binding domain superfamily/Winged helix DNA-binding domain"/>
    <property type="match status" value="1"/>
</dbReference>
<accession>A0ABD5VIZ3</accession>
<gene>
    <name evidence="3" type="ORF">ACFQGB_21105</name>
</gene>
<protein>
    <recommendedName>
        <fullName evidence="2">DUF7344 domain-containing protein</fullName>
    </recommendedName>
</protein>
<evidence type="ECO:0000256" key="1">
    <source>
        <dbReference type="SAM" id="MobiDB-lite"/>
    </source>
</evidence>
<evidence type="ECO:0000313" key="4">
    <source>
        <dbReference type="Proteomes" id="UP001596395"/>
    </source>
</evidence>
<dbReference type="RefSeq" id="WP_336352296.1">
    <property type="nucleotide sequence ID" value="NZ_JAZAQL010000006.1"/>
</dbReference>
<dbReference type="InterPro" id="IPR036388">
    <property type="entry name" value="WH-like_DNA-bd_sf"/>
</dbReference>
<feature type="compositionally biased region" description="Polar residues" evidence="1">
    <location>
        <begin position="1"/>
        <end position="18"/>
    </location>
</feature>
<dbReference type="AlphaFoldDB" id="A0ABD5VIZ3"/>
<dbReference type="InterPro" id="IPR055768">
    <property type="entry name" value="DUF7344"/>
</dbReference>
<proteinExistence type="predicted"/>
<keyword evidence="4" id="KW-1185">Reference proteome</keyword>
<sequence>MTQSDSPSTTDATKSAYASTDHADVTDGDLRSEEVFFILSNDRRRKAIEVLCEVDETISVNDLADRVFAAQQSDPEENPDDDACQNLYISLYQTHVPVLEDAGVVEYDSDRGVVEPTDAIEVFERHLETSTSADAGRSDWMDYYVLGGGLSVALWAVHALALVKGYGLVLHSTSVLSTLTVVASDLYRRAQSAIAEAETPE</sequence>
<evidence type="ECO:0000313" key="3">
    <source>
        <dbReference type="EMBL" id="MFC6955369.1"/>
    </source>
</evidence>
<dbReference type="EMBL" id="JBHSXN010000006">
    <property type="protein sequence ID" value="MFC6955369.1"/>
    <property type="molecule type" value="Genomic_DNA"/>
</dbReference>
<name>A0ABD5VIZ3_9EURY</name>